<keyword evidence="3" id="KW-1185">Reference proteome</keyword>
<dbReference type="Gramene" id="Zm00001eb129640_T001">
    <property type="protein sequence ID" value="Zm00001eb129640_P001"/>
    <property type="gene ID" value="Zm00001eb129640"/>
</dbReference>
<dbReference type="Proteomes" id="UP000007305">
    <property type="component" value="Chromosome 3"/>
</dbReference>
<keyword evidence="1" id="KW-0472">Membrane</keyword>
<accession>A0A804N2G2</accession>
<name>A0A804N2G2_MAIZE</name>
<dbReference type="AlphaFoldDB" id="A0A804N2G2"/>
<proteinExistence type="predicted"/>
<dbReference type="InParanoid" id="A0A804N2G2"/>
<protein>
    <submittedName>
        <fullName evidence="2">Uncharacterized protein</fullName>
    </submittedName>
</protein>
<evidence type="ECO:0000256" key="1">
    <source>
        <dbReference type="SAM" id="Phobius"/>
    </source>
</evidence>
<evidence type="ECO:0000313" key="3">
    <source>
        <dbReference type="Proteomes" id="UP000007305"/>
    </source>
</evidence>
<feature type="transmembrane region" description="Helical" evidence="1">
    <location>
        <begin position="43"/>
        <end position="67"/>
    </location>
</feature>
<evidence type="ECO:0000313" key="2">
    <source>
        <dbReference type="EnsemblPlants" id="Zm00001eb129640_P001"/>
    </source>
</evidence>
<dbReference type="EnsemblPlants" id="Zm00001eb129640_T001">
    <property type="protein sequence ID" value="Zm00001eb129640_P001"/>
    <property type="gene ID" value="Zm00001eb129640"/>
</dbReference>
<reference evidence="2" key="2">
    <citation type="submission" date="2019-07" db="EMBL/GenBank/DDBJ databases">
        <authorList>
            <person name="Seetharam A."/>
            <person name="Woodhouse M."/>
            <person name="Cannon E."/>
        </authorList>
    </citation>
    <scope>NUCLEOTIDE SEQUENCE [LARGE SCALE GENOMIC DNA]</scope>
    <source>
        <strain evidence="2">cv. B73</strain>
    </source>
</reference>
<keyword evidence="1" id="KW-0812">Transmembrane</keyword>
<sequence>MIRSLLFMHGGGLHCLLVVMLADQHYAVHPFDVLRGLLVDVAVGVPVLAVVFVVIAGTHPCPVVVPLRRRSRRRCRFHLILPPAGAMLLAAEQGRKKGALSSPHRRRRTTLYI</sequence>
<organism evidence="2 3">
    <name type="scientific">Zea mays</name>
    <name type="common">Maize</name>
    <dbReference type="NCBI Taxonomy" id="4577"/>
    <lineage>
        <taxon>Eukaryota</taxon>
        <taxon>Viridiplantae</taxon>
        <taxon>Streptophyta</taxon>
        <taxon>Embryophyta</taxon>
        <taxon>Tracheophyta</taxon>
        <taxon>Spermatophyta</taxon>
        <taxon>Magnoliopsida</taxon>
        <taxon>Liliopsida</taxon>
        <taxon>Poales</taxon>
        <taxon>Poaceae</taxon>
        <taxon>PACMAD clade</taxon>
        <taxon>Panicoideae</taxon>
        <taxon>Andropogonodae</taxon>
        <taxon>Andropogoneae</taxon>
        <taxon>Tripsacinae</taxon>
        <taxon>Zea</taxon>
    </lineage>
</organism>
<keyword evidence="1" id="KW-1133">Transmembrane helix</keyword>
<reference evidence="2" key="3">
    <citation type="submission" date="2021-05" db="UniProtKB">
        <authorList>
            <consortium name="EnsemblPlants"/>
        </authorList>
    </citation>
    <scope>IDENTIFICATION</scope>
    <source>
        <strain evidence="2">cv. B73</strain>
    </source>
</reference>
<reference evidence="3" key="1">
    <citation type="submission" date="2015-12" db="EMBL/GenBank/DDBJ databases">
        <title>Update maize B73 reference genome by single molecule sequencing technologies.</title>
        <authorList>
            <consortium name="Maize Genome Sequencing Project"/>
            <person name="Ware D."/>
        </authorList>
    </citation>
    <scope>NUCLEOTIDE SEQUENCE [LARGE SCALE GENOMIC DNA]</scope>
    <source>
        <strain evidence="3">cv. B73</strain>
    </source>
</reference>